<evidence type="ECO:0000256" key="1">
    <source>
        <dbReference type="SAM" id="MobiDB-lite"/>
    </source>
</evidence>
<evidence type="ECO:0000313" key="3">
    <source>
        <dbReference type="Proteomes" id="UP000315295"/>
    </source>
</evidence>
<organism evidence="2 3">
    <name type="scientific">Malus baccata</name>
    <name type="common">Siberian crab apple</name>
    <name type="synonym">Pyrus baccata</name>
    <dbReference type="NCBI Taxonomy" id="106549"/>
    <lineage>
        <taxon>Eukaryota</taxon>
        <taxon>Viridiplantae</taxon>
        <taxon>Streptophyta</taxon>
        <taxon>Embryophyta</taxon>
        <taxon>Tracheophyta</taxon>
        <taxon>Spermatophyta</taxon>
        <taxon>Magnoliopsida</taxon>
        <taxon>eudicotyledons</taxon>
        <taxon>Gunneridae</taxon>
        <taxon>Pentapetalae</taxon>
        <taxon>rosids</taxon>
        <taxon>fabids</taxon>
        <taxon>Rosales</taxon>
        <taxon>Rosaceae</taxon>
        <taxon>Amygdaloideae</taxon>
        <taxon>Maleae</taxon>
        <taxon>Malus</taxon>
    </lineage>
</organism>
<sequence length="101" mass="10168">MIEDDCTDKGMSTMPSPMRKSPRMILRPGIRIWFDSRVSEFGDSVGGGDGQLQVSSCSISSGATTGGGGSCCSSLGHSLDSASGTNATASVATSLSGCSKP</sequence>
<dbReference type="Proteomes" id="UP000315295">
    <property type="component" value="Unassembled WGS sequence"/>
</dbReference>
<dbReference type="AlphaFoldDB" id="A0A540MTZ3"/>
<feature type="region of interest" description="Disordered" evidence="1">
    <location>
        <begin position="1"/>
        <end position="22"/>
    </location>
</feature>
<reference evidence="2 3" key="1">
    <citation type="journal article" date="2019" name="G3 (Bethesda)">
        <title>Sequencing of a Wild Apple (Malus baccata) Genome Unravels the Differences Between Cultivated and Wild Apple Species Regarding Disease Resistance and Cold Tolerance.</title>
        <authorList>
            <person name="Chen X."/>
        </authorList>
    </citation>
    <scope>NUCLEOTIDE SEQUENCE [LARGE SCALE GENOMIC DNA]</scope>
    <source>
        <strain evidence="3">cv. Shandingzi</strain>
        <tissue evidence="2">Leaves</tissue>
    </source>
</reference>
<feature type="compositionally biased region" description="Polar residues" evidence="1">
    <location>
        <begin position="82"/>
        <end position="101"/>
    </location>
</feature>
<proteinExistence type="predicted"/>
<accession>A0A540MTZ3</accession>
<name>A0A540MTZ3_MALBA</name>
<dbReference type="EMBL" id="VIEB01000179">
    <property type="protein sequence ID" value="TQE02264.1"/>
    <property type="molecule type" value="Genomic_DNA"/>
</dbReference>
<feature type="region of interest" description="Disordered" evidence="1">
    <location>
        <begin position="80"/>
        <end position="101"/>
    </location>
</feature>
<evidence type="ECO:0000313" key="2">
    <source>
        <dbReference type="EMBL" id="TQE02264.1"/>
    </source>
</evidence>
<protein>
    <submittedName>
        <fullName evidence="2">Uncharacterized protein</fullName>
    </submittedName>
</protein>
<keyword evidence="3" id="KW-1185">Reference proteome</keyword>
<comment type="caution">
    <text evidence="2">The sequence shown here is derived from an EMBL/GenBank/DDBJ whole genome shotgun (WGS) entry which is preliminary data.</text>
</comment>
<gene>
    <name evidence="2" type="ORF">C1H46_012135</name>
</gene>